<evidence type="ECO:0000256" key="1">
    <source>
        <dbReference type="SAM" id="MobiDB-lite"/>
    </source>
</evidence>
<organism evidence="4 5">
    <name type="scientific">Patiria miniata</name>
    <name type="common">Bat star</name>
    <name type="synonym">Asterina miniata</name>
    <dbReference type="NCBI Taxonomy" id="46514"/>
    <lineage>
        <taxon>Eukaryota</taxon>
        <taxon>Metazoa</taxon>
        <taxon>Echinodermata</taxon>
        <taxon>Eleutherozoa</taxon>
        <taxon>Asterozoa</taxon>
        <taxon>Asteroidea</taxon>
        <taxon>Valvatacea</taxon>
        <taxon>Valvatida</taxon>
        <taxon>Asterinidae</taxon>
        <taxon>Patiria</taxon>
    </lineage>
</organism>
<dbReference type="RefSeq" id="XP_038066409.1">
    <property type="nucleotide sequence ID" value="XM_038210481.1"/>
</dbReference>
<feature type="domain" description="F5/8 type C" evidence="3">
    <location>
        <begin position="69"/>
        <end position="110"/>
    </location>
</feature>
<dbReference type="Gene3D" id="2.60.120.260">
    <property type="entry name" value="Galactose-binding domain-like"/>
    <property type="match status" value="1"/>
</dbReference>
<dbReference type="OMA" id="ESHAKTC"/>
<feature type="signal peptide" evidence="2">
    <location>
        <begin position="1"/>
        <end position="23"/>
    </location>
</feature>
<protein>
    <recommendedName>
        <fullName evidence="3">F5/8 type C domain-containing protein</fullName>
    </recommendedName>
</protein>
<dbReference type="InterPro" id="IPR000421">
    <property type="entry name" value="FA58C"/>
</dbReference>
<name>A0A914ASH4_PATMI</name>
<reference evidence="4" key="1">
    <citation type="submission" date="2022-11" db="UniProtKB">
        <authorList>
            <consortium name="EnsemblMetazoa"/>
        </authorList>
    </citation>
    <scope>IDENTIFICATION</scope>
</reference>
<proteinExistence type="predicted"/>
<evidence type="ECO:0000313" key="5">
    <source>
        <dbReference type="Proteomes" id="UP000887568"/>
    </source>
</evidence>
<keyword evidence="5" id="KW-1185">Reference proteome</keyword>
<feature type="region of interest" description="Disordered" evidence="1">
    <location>
        <begin position="56"/>
        <end position="82"/>
    </location>
</feature>
<dbReference type="EnsemblMetazoa" id="XM_038210481.1">
    <property type="protein sequence ID" value="XP_038066409.1"/>
    <property type="gene ID" value="LOC119736464"/>
</dbReference>
<dbReference type="SUPFAM" id="SSF49785">
    <property type="entry name" value="Galactose-binding domain-like"/>
    <property type="match status" value="1"/>
</dbReference>
<dbReference type="PROSITE" id="PS50022">
    <property type="entry name" value="FA58C_3"/>
    <property type="match status" value="1"/>
</dbReference>
<dbReference type="AlphaFoldDB" id="A0A914ASH4"/>
<dbReference type="Proteomes" id="UP000887568">
    <property type="component" value="Unplaced"/>
</dbReference>
<dbReference type="InterPro" id="IPR008979">
    <property type="entry name" value="Galactose-bd-like_sf"/>
</dbReference>
<accession>A0A914ASH4</accession>
<keyword evidence="2" id="KW-0732">Signal</keyword>
<sequence length="110" mass="11881">MALYMPFATFLAVICVHLVGVESHAKTCYFGPPPEPSPGEDWMTAAMREIRKRCPGQISSKTIDSGPVCSEEGPLGMKDGRIPGDSITASSYYSSQYYGTDASRLDHTAS</sequence>
<dbReference type="GeneID" id="119736464"/>
<evidence type="ECO:0000259" key="3">
    <source>
        <dbReference type="PROSITE" id="PS50022"/>
    </source>
</evidence>
<evidence type="ECO:0000256" key="2">
    <source>
        <dbReference type="SAM" id="SignalP"/>
    </source>
</evidence>
<feature type="chain" id="PRO_5036674328" description="F5/8 type C domain-containing protein" evidence="2">
    <location>
        <begin position="24"/>
        <end position="110"/>
    </location>
</feature>
<evidence type="ECO:0000313" key="4">
    <source>
        <dbReference type="EnsemblMetazoa" id="XP_038066409.1"/>
    </source>
</evidence>